<name>A0A2H0K735_9BACT</name>
<dbReference type="PANTHER" id="PTHR47505:SF1">
    <property type="entry name" value="DNA UTILIZATION PROTEIN YHGH"/>
    <property type="match status" value="1"/>
</dbReference>
<sequence>MSFSFKKSFEFLVDFIFPKEETVASLEKMADTGNIHALPSAEFDNYSFIHPVFNYRDRRVRALVWAIKYKRNNKLAEVAGEILYEHILGQLEDYSLFDNQKKFILSPVPISKKKMQEKGFNQAELLCEKIVENDTGNLFDHITDVLEKTKNTAPQTTLKKGERLENLKGAFVVNPKINVSGKTIILIDDVVTTGATIVEIKRTLKEAGAKKFIAFTLAH</sequence>
<evidence type="ECO:0000256" key="1">
    <source>
        <dbReference type="ARBA" id="ARBA00008007"/>
    </source>
</evidence>
<dbReference type="Proteomes" id="UP000229834">
    <property type="component" value="Unassembled WGS sequence"/>
</dbReference>
<organism evidence="3 4">
    <name type="scientific">Candidatus Zambryskibacteria bacterium CG11_big_fil_rev_8_21_14_0_20_40_24</name>
    <dbReference type="NCBI Taxonomy" id="1975116"/>
    <lineage>
        <taxon>Bacteria</taxon>
        <taxon>Candidatus Zambryskiibacteriota</taxon>
    </lineage>
</organism>
<dbReference type="Gene3D" id="3.40.50.2020">
    <property type="match status" value="1"/>
</dbReference>
<dbReference type="PANTHER" id="PTHR47505">
    <property type="entry name" value="DNA UTILIZATION PROTEIN YHGH"/>
    <property type="match status" value="1"/>
</dbReference>
<evidence type="ECO:0000313" key="4">
    <source>
        <dbReference type="Proteomes" id="UP000229834"/>
    </source>
</evidence>
<dbReference type="AlphaFoldDB" id="A0A2H0K735"/>
<dbReference type="Pfam" id="PF00156">
    <property type="entry name" value="Pribosyltran"/>
    <property type="match status" value="1"/>
</dbReference>
<comment type="similarity">
    <text evidence="1">Belongs to the ComF/GntX family.</text>
</comment>
<accession>A0A2H0K735</accession>
<dbReference type="CDD" id="cd06223">
    <property type="entry name" value="PRTases_typeI"/>
    <property type="match status" value="1"/>
</dbReference>
<proteinExistence type="inferred from homology"/>
<comment type="caution">
    <text evidence="3">The sequence shown here is derived from an EMBL/GenBank/DDBJ whole genome shotgun (WGS) entry which is preliminary data.</text>
</comment>
<protein>
    <recommendedName>
        <fullName evidence="2">Phosphoribosyltransferase domain-containing protein</fullName>
    </recommendedName>
</protein>
<dbReference type="InterPro" id="IPR029057">
    <property type="entry name" value="PRTase-like"/>
</dbReference>
<dbReference type="EMBL" id="PCVC01000023">
    <property type="protein sequence ID" value="PIQ67061.1"/>
    <property type="molecule type" value="Genomic_DNA"/>
</dbReference>
<gene>
    <name evidence="3" type="ORF">COV95_00755</name>
</gene>
<reference evidence="3 4" key="1">
    <citation type="submission" date="2017-09" db="EMBL/GenBank/DDBJ databases">
        <title>Depth-based differentiation of microbial function through sediment-hosted aquifers and enrichment of novel symbionts in the deep terrestrial subsurface.</title>
        <authorList>
            <person name="Probst A.J."/>
            <person name="Ladd B."/>
            <person name="Jarett J.K."/>
            <person name="Geller-Mcgrath D.E."/>
            <person name="Sieber C.M."/>
            <person name="Emerson J.B."/>
            <person name="Anantharaman K."/>
            <person name="Thomas B.C."/>
            <person name="Malmstrom R."/>
            <person name="Stieglmeier M."/>
            <person name="Klingl A."/>
            <person name="Woyke T."/>
            <person name="Ryan C.M."/>
            <person name="Banfield J.F."/>
        </authorList>
    </citation>
    <scope>NUCLEOTIDE SEQUENCE [LARGE SCALE GENOMIC DNA]</scope>
    <source>
        <strain evidence="3">CG11_big_fil_rev_8_21_14_0_20_40_24</strain>
    </source>
</reference>
<feature type="domain" description="Phosphoribosyltransferase" evidence="2">
    <location>
        <begin position="144"/>
        <end position="218"/>
    </location>
</feature>
<dbReference type="InterPro" id="IPR051910">
    <property type="entry name" value="ComF/GntX_DNA_util-trans"/>
</dbReference>
<evidence type="ECO:0000313" key="3">
    <source>
        <dbReference type="EMBL" id="PIQ67061.1"/>
    </source>
</evidence>
<dbReference type="SUPFAM" id="SSF53271">
    <property type="entry name" value="PRTase-like"/>
    <property type="match status" value="1"/>
</dbReference>
<evidence type="ECO:0000259" key="2">
    <source>
        <dbReference type="Pfam" id="PF00156"/>
    </source>
</evidence>
<dbReference type="InterPro" id="IPR000836">
    <property type="entry name" value="PRTase_dom"/>
</dbReference>